<evidence type="ECO:0000256" key="1">
    <source>
        <dbReference type="SAM" id="Coils"/>
    </source>
</evidence>
<dbReference type="Proteomes" id="UP000053669">
    <property type="component" value="Unassembled WGS sequence"/>
</dbReference>
<dbReference type="AlphaFoldDB" id="A0A101SF92"/>
<feature type="coiled-coil region" evidence="1">
    <location>
        <begin position="100"/>
        <end position="127"/>
    </location>
</feature>
<reference evidence="3 4" key="1">
    <citation type="submission" date="2015-10" db="EMBL/GenBank/DDBJ databases">
        <title>Draft genome sequence of Streptomyces canus DSM 40017, type strain for the species Streptomyces canus.</title>
        <authorList>
            <person name="Ruckert C."/>
            <person name="Winkler A."/>
            <person name="Kalinowski J."/>
            <person name="Kampfer P."/>
            <person name="Glaeser S."/>
        </authorList>
    </citation>
    <scope>NUCLEOTIDE SEQUENCE [LARGE SCALE GENOMIC DNA]</scope>
    <source>
        <strain evidence="3 4">DSM 40017</strain>
    </source>
</reference>
<feature type="region of interest" description="Disordered" evidence="2">
    <location>
        <begin position="163"/>
        <end position="243"/>
    </location>
</feature>
<accession>A0A101SF92</accession>
<organism evidence="3 4">
    <name type="scientific">Streptomyces canus</name>
    <dbReference type="NCBI Taxonomy" id="58343"/>
    <lineage>
        <taxon>Bacteria</taxon>
        <taxon>Bacillati</taxon>
        <taxon>Actinomycetota</taxon>
        <taxon>Actinomycetes</taxon>
        <taxon>Kitasatosporales</taxon>
        <taxon>Streptomycetaceae</taxon>
        <taxon>Streptomyces</taxon>
        <taxon>Streptomyces aurantiacus group</taxon>
    </lineage>
</organism>
<feature type="compositionally biased region" description="Basic and acidic residues" evidence="2">
    <location>
        <begin position="178"/>
        <end position="187"/>
    </location>
</feature>
<evidence type="ECO:0000256" key="2">
    <source>
        <dbReference type="SAM" id="MobiDB-lite"/>
    </source>
</evidence>
<comment type="caution">
    <text evidence="3">The sequence shown here is derived from an EMBL/GenBank/DDBJ whole genome shotgun (WGS) entry which is preliminary data.</text>
</comment>
<proteinExistence type="predicted"/>
<keyword evidence="1" id="KW-0175">Coiled coil</keyword>
<name>A0A101SF92_9ACTN</name>
<gene>
    <name evidence="3" type="ORF">AQJ46_08295</name>
</gene>
<evidence type="ECO:0000313" key="3">
    <source>
        <dbReference type="EMBL" id="KUN73209.1"/>
    </source>
</evidence>
<evidence type="ECO:0000313" key="4">
    <source>
        <dbReference type="Proteomes" id="UP000053669"/>
    </source>
</evidence>
<dbReference type="EMBL" id="LMWU01000007">
    <property type="protein sequence ID" value="KUN73209.1"/>
    <property type="molecule type" value="Genomic_DNA"/>
</dbReference>
<protein>
    <submittedName>
        <fullName evidence="3">Uncharacterized protein</fullName>
    </submittedName>
</protein>
<sequence length="243" mass="26344">MSTHCGNIRGVAEAAVNECEKTRKMRMRQALSWPAEETYAAFAEKAGLDGGSPERYADELQIYQQSLREFGLQLKNVCAEMDALAARRERYDGRSRTVAAKELDGRLAKLKRDLDQLTNAFRVVEADWLGGVTPFVPPSTVKYFRRESGRSYDRAVQLGRDVTFAHPRKPKATVSGEGDPRPDEPETRGAPPCGHCIWRCPHAPGRSGGPGVGTDPSASDPGTPAATPELRELPGSPAGPAGV</sequence>